<evidence type="ECO:0000256" key="1">
    <source>
        <dbReference type="SAM" id="MobiDB-lite"/>
    </source>
</evidence>
<dbReference type="AlphaFoldDB" id="A0A2A4T5K3"/>
<sequence>MSEEIIGCKILFDPMLPEKEKEFLMQAIQRLRGIQEVVPDFATGSSQEALREEVRPRSPLRPPTQQPSQPSVRPKQSEVLTPPQPPVRPKQPEVQTQSPQEELEPQRVLIDYAIKWGVEQKKISWQDMSPLSAEQIVEKAFELLKIMPAADVRELEAKLGKF</sequence>
<accession>A0A2A4T5K3</accession>
<comment type="caution">
    <text evidence="2">The sequence shown here is derived from an EMBL/GenBank/DDBJ whole genome shotgun (WGS) entry which is preliminary data.</text>
</comment>
<evidence type="ECO:0000313" key="2">
    <source>
        <dbReference type="EMBL" id="PCI28906.1"/>
    </source>
</evidence>
<organism evidence="2 3">
    <name type="scientific">SAR324 cluster bacterium</name>
    <dbReference type="NCBI Taxonomy" id="2024889"/>
    <lineage>
        <taxon>Bacteria</taxon>
        <taxon>Deltaproteobacteria</taxon>
        <taxon>SAR324 cluster</taxon>
    </lineage>
</organism>
<feature type="region of interest" description="Disordered" evidence="1">
    <location>
        <begin position="40"/>
        <end position="103"/>
    </location>
</feature>
<proteinExistence type="predicted"/>
<evidence type="ECO:0000313" key="3">
    <source>
        <dbReference type="Proteomes" id="UP000218113"/>
    </source>
</evidence>
<reference evidence="3" key="1">
    <citation type="submission" date="2017-08" db="EMBL/GenBank/DDBJ databases">
        <title>A dynamic microbial community with high functional redundancy inhabits the cold, oxic subseafloor aquifer.</title>
        <authorList>
            <person name="Tully B.J."/>
            <person name="Wheat C.G."/>
            <person name="Glazer B.T."/>
            <person name="Huber J.A."/>
        </authorList>
    </citation>
    <scope>NUCLEOTIDE SEQUENCE [LARGE SCALE GENOMIC DNA]</scope>
</reference>
<name>A0A2A4T5K3_9DELT</name>
<protein>
    <submittedName>
        <fullName evidence="2">Uncharacterized protein</fullName>
    </submittedName>
</protein>
<dbReference type="EMBL" id="NVSR01000023">
    <property type="protein sequence ID" value="PCI28906.1"/>
    <property type="molecule type" value="Genomic_DNA"/>
</dbReference>
<gene>
    <name evidence="2" type="ORF">COB67_05295</name>
</gene>
<dbReference type="Proteomes" id="UP000218113">
    <property type="component" value="Unassembled WGS sequence"/>
</dbReference>